<protein>
    <recommendedName>
        <fullName evidence="3">XRCC4 coiled-coil domain-containing protein</fullName>
    </recommendedName>
</protein>
<feature type="region of interest" description="Disordered" evidence="2">
    <location>
        <begin position="240"/>
        <end position="361"/>
    </location>
</feature>
<evidence type="ECO:0000313" key="5">
    <source>
        <dbReference type="Proteomes" id="UP001141434"/>
    </source>
</evidence>
<feature type="compositionally biased region" description="Acidic residues" evidence="2">
    <location>
        <begin position="352"/>
        <end position="361"/>
    </location>
</feature>
<dbReference type="InterPro" id="IPR014751">
    <property type="entry name" value="XRCC4-like_C"/>
</dbReference>
<reference evidence="4" key="2">
    <citation type="journal article" date="2023" name="IMA Fungus">
        <title>Comparative genomic study of the Penicillium genus elucidates a diverse pangenome and 15 lateral gene transfer events.</title>
        <authorList>
            <person name="Petersen C."/>
            <person name="Sorensen T."/>
            <person name="Nielsen M.R."/>
            <person name="Sondergaard T.E."/>
            <person name="Sorensen J.L."/>
            <person name="Fitzpatrick D.A."/>
            <person name="Frisvad J.C."/>
            <person name="Nielsen K.L."/>
        </authorList>
    </citation>
    <scope>NUCLEOTIDE SEQUENCE</scope>
    <source>
        <strain evidence="4">IBT 34128</strain>
    </source>
</reference>
<dbReference type="Pfam" id="PF21924">
    <property type="entry name" value="XRCC4_CC"/>
    <property type="match status" value="1"/>
</dbReference>
<keyword evidence="1" id="KW-0175">Coiled coil</keyword>
<accession>A0A9W9FRM1</accession>
<feature type="compositionally biased region" description="Basic and acidic residues" evidence="2">
    <location>
        <begin position="266"/>
        <end position="278"/>
    </location>
</feature>
<dbReference type="SUPFAM" id="SSF58022">
    <property type="entry name" value="XRCC4, C-terminal oligomerization domain"/>
    <property type="match status" value="1"/>
</dbReference>
<dbReference type="RefSeq" id="XP_056514125.1">
    <property type="nucleotide sequence ID" value="XM_056653058.1"/>
</dbReference>
<feature type="compositionally biased region" description="Basic and acidic residues" evidence="2">
    <location>
        <begin position="328"/>
        <end position="340"/>
    </location>
</feature>
<feature type="coiled-coil region" evidence="1">
    <location>
        <begin position="168"/>
        <end position="224"/>
    </location>
</feature>
<organism evidence="4 5">
    <name type="scientific">Penicillium alfredii</name>
    <dbReference type="NCBI Taxonomy" id="1506179"/>
    <lineage>
        <taxon>Eukaryota</taxon>
        <taxon>Fungi</taxon>
        <taxon>Dikarya</taxon>
        <taxon>Ascomycota</taxon>
        <taxon>Pezizomycotina</taxon>
        <taxon>Eurotiomycetes</taxon>
        <taxon>Eurotiomycetidae</taxon>
        <taxon>Eurotiales</taxon>
        <taxon>Aspergillaceae</taxon>
        <taxon>Penicillium</taxon>
    </lineage>
</organism>
<evidence type="ECO:0000313" key="4">
    <source>
        <dbReference type="EMBL" id="KAJ5105129.1"/>
    </source>
</evidence>
<dbReference type="EMBL" id="JAPMSZ010000004">
    <property type="protein sequence ID" value="KAJ5105129.1"/>
    <property type="molecule type" value="Genomic_DNA"/>
</dbReference>
<gene>
    <name evidence="4" type="ORF">NUU61_002476</name>
</gene>
<dbReference type="GeneID" id="81392226"/>
<dbReference type="InterPro" id="IPR053962">
    <property type="entry name" value="XRCC4_CC"/>
</dbReference>
<evidence type="ECO:0000256" key="2">
    <source>
        <dbReference type="SAM" id="MobiDB-lite"/>
    </source>
</evidence>
<feature type="domain" description="XRCC4 coiled-coil" evidence="3">
    <location>
        <begin position="176"/>
        <end position="213"/>
    </location>
</feature>
<name>A0A9W9FRM1_9EURO</name>
<reference evidence="4" key="1">
    <citation type="submission" date="2022-11" db="EMBL/GenBank/DDBJ databases">
        <authorList>
            <person name="Petersen C."/>
        </authorList>
    </citation>
    <scope>NUCLEOTIDE SEQUENCE</scope>
    <source>
        <strain evidence="4">IBT 34128</strain>
    </source>
</reference>
<evidence type="ECO:0000256" key="1">
    <source>
        <dbReference type="SAM" id="Coils"/>
    </source>
</evidence>
<dbReference type="Gene3D" id="1.20.5.370">
    <property type="match status" value="1"/>
</dbReference>
<dbReference type="AlphaFoldDB" id="A0A9W9FRM1"/>
<keyword evidence="5" id="KW-1185">Reference proteome</keyword>
<sequence>MPSFTSPRVLRIARSDDPEAFVLVHVSHTGPETLDLALTATEGESPYTGLVKQSQLRDFRAKNYQGTDDEWSQVVAFILGQGQRPIPANGTDWPAGVEASANISGAGDEEKEIVITVRKRVETITQRLGTFVLKQDDEQAVELFEWTGIAATRSDALDQQVASLTSRCHIAEDAIRHLNDQLEELVRAKSQHENQLIANFVHLLNEKKLKIRNQQRLLASANANPVRVSEIQAVTLEKSDAAAGKNRHGKRGAPTASDTSGDSDDGFERMDMDRKGVEDIINDQDTDNGRSTPQPLEEEEQSTTDDEFDRPPTGKGYPQAAPALKRSSPKEAPPRRELPFTRRTRPTNDAETSGETDDDEL</sequence>
<feature type="compositionally biased region" description="Acidic residues" evidence="2">
    <location>
        <begin position="296"/>
        <end position="308"/>
    </location>
</feature>
<dbReference type="PANTHER" id="PTHR42067:SF1">
    <property type="entry name" value="MITOTIC APPARATUS PROTEIN P62"/>
    <property type="match status" value="1"/>
</dbReference>
<dbReference type="Proteomes" id="UP001141434">
    <property type="component" value="Unassembled WGS sequence"/>
</dbReference>
<dbReference type="OrthoDB" id="8064436at2759"/>
<dbReference type="PANTHER" id="PTHR42067">
    <property type="entry name" value="YALI0C15378P"/>
    <property type="match status" value="1"/>
</dbReference>
<evidence type="ECO:0000259" key="3">
    <source>
        <dbReference type="Pfam" id="PF21924"/>
    </source>
</evidence>
<proteinExistence type="predicted"/>
<comment type="caution">
    <text evidence="4">The sequence shown here is derived from an EMBL/GenBank/DDBJ whole genome shotgun (WGS) entry which is preliminary data.</text>
</comment>